<proteinExistence type="predicted"/>
<organism evidence="1 2">
    <name type="scientific">Paramecium sonneborni</name>
    <dbReference type="NCBI Taxonomy" id="65129"/>
    <lineage>
        <taxon>Eukaryota</taxon>
        <taxon>Sar</taxon>
        <taxon>Alveolata</taxon>
        <taxon>Ciliophora</taxon>
        <taxon>Intramacronucleata</taxon>
        <taxon>Oligohymenophorea</taxon>
        <taxon>Peniculida</taxon>
        <taxon>Parameciidae</taxon>
        <taxon>Paramecium</taxon>
    </lineage>
</organism>
<dbReference type="GO" id="GO:0005737">
    <property type="term" value="C:cytoplasm"/>
    <property type="evidence" value="ECO:0007669"/>
    <property type="project" value="TreeGrafter"/>
</dbReference>
<dbReference type="InterPro" id="IPR050517">
    <property type="entry name" value="DDR_Repair_Kinase"/>
</dbReference>
<dbReference type="Proteomes" id="UP000692954">
    <property type="component" value="Unassembled WGS sequence"/>
</dbReference>
<dbReference type="GO" id="GO:0016242">
    <property type="term" value="P:negative regulation of macroautophagy"/>
    <property type="evidence" value="ECO:0007669"/>
    <property type="project" value="TreeGrafter"/>
</dbReference>
<comment type="caution">
    <text evidence="1">The sequence shown here is derived from an EMBL/GenBank/DDBJ whole genome shotgun (WGS) entry which is preliminary data.</text>
</comment>
<dbReference type="OrthoDB" id="381190at2759"/>
<reference evidence="1" key="1">
    <citation type="submission" date="2021-01" db="EMBL/GenBank/DDBJ databases">
        <authorList>
            <consortium name="Genoscope - CEA"/>
            <person name="William W."/>
        </authorList>
    </citation>
    <scope>NUCLEOTIDE SEQUENCE</scope>
</reference>
<dbReference type="EMBL" id="CAJJDN010000339">
    <property type="protein sequence ID" value="CAD8130878.1"/>
    <property type="molecule type" value="Genomic_DNA"/>
</dbReference>
<accession>A0A8S1RRK9</accession>
<keyword evidence="2" id="KW-1185">Reference proteome</keyword>
<dbReference type="GO" id="GO:0005634">
    <property type="term" value="C:nucleus"/>
    <property type="evidence" value="ECO:0007669"/>
    <property type="project" value="TreeGrafter"/>
</dbReference>
<name>A0A8S1RRK9_9CILI</name>
<dbReference type="PANTHER" id="PTHR11139:SF9">
    <property type="entry name" value="SERINE_THREONINE-PROTEIN KINASE MTOR"/>
    <property type="match status" value="1"/>
</dbReference>
<evidence type="ECO:0000313" key="2">
    <source>
        <dbReference type="Proteomes" id="UP000692954"/>
    </source>
</evidence>
<dbReference type="GO" id="GO:0004674">
    <property type="term" value="F:protein serine/threonine kinase activity"/>
    <property type="evidence" value="ECO:0007669"/>
    <property type="project" value="TreeGrafter"/>
</dbReference>
<evidence type="ECO:0000313" key="1">
    <source>
        <dbReference type="EMBL" id="CAD8130878.1"/>
    </source>
</evidence>
<dbReference type="GO" id="GO:0031929">
    <property type="term" value="P:TOR signaling"/>
    <property type="evidence" value="ECO:0007669"/>
    <property type="project" value="TreeGrafter"/>
</dbReference>
<dbReference type="GO" id="GO:0031931">
    <property type="term" value="C:TORC1 complex"/>
    <property type="evidence" value="ECO:0007669"/>
    <property type="project" value="TreeGrafter"/>
</dbReference>
<dbReference type="GO" id="GO:0031932">
    <property type="term" value="C:TORC2 complex"/>
    <property type="evidence" value="ECO:0007669"/>
    <property type="project" value="TreeGrafter"/>
</dbReference>
<gene>
    <name evidence="1" type="ORF">PSON_ATCC_30995.1.T3390011</name>
</gene>
<sequence length="130" mass="15515">MYKKIEPDDLVVKFDTEQRKLKEEWQEWMRNTSVELLKLSRFLVLNPCSSIAEMYQTLAYELFNIAFDLAWYFLNDKHKELIVQHLVRIIKAENIPLQISQTILNLAEFMQHDKERLQIDISSLGELAEK</sequence>
<dbReference type="PANTHER" id="PTHR11139">
    <property type="entry name" value="ATAXIA TELANGIECTASIA MUTATED ATM -RELATED"/>
    <property type="match status" value="1"/>
</dbReference>
<protein>
    <submittedName>
        <fullName evidence="1">Uncharacterized protein</fullName>
    </submittedName>
</protein>
<dbReference type="AlphaFoldDB" id="A0A8S1RRK9"/>